<feature type="domain" description="Cation efflux protein cytoplasmic" evidence="12">
    <location>
        <begin position="236"/>
        <end position="309"/>
    </location>
</feature>
<accession>A0A6M4AXF4</accession>
<evidence type="ECO:0000256" key="9">
    <source>
        <dbReference type="SAM" id="MobiDB-lite"/>
    </source>
</evidence>
<evidence type="ECO:0000256" key="5">
    <source>
        <dbReference type="ARBA" id="ARBA00022906"/>
    </source>
</evidence>
<dbReference type="InterPro" id="IPR027470">
    <property type="entry name" value="Cation_efflux_CTD"/>
</dbReference>
<feature type="transmembrane region" description="Helical" evidence="10">
    <location>
        <begin position="40"/>
        <end position="58"/>
    </location>
</feature>
<comment type="similarity">
    <text evidence="2">Belongs to the cation diffusion facilitator (CDF) transporter (TC 2.A.4) family. SLC30A subfamily.</text>
</comment>
<keyword evidence="5" id="KW-0864">Zinc transport</keyword>
<dbReference type="InterPro" id="IPR050681">
    <property type="entry name" value="CDF/SLC30A"/>
</dbReference>
<feature type="compositionally biased region" description="Basic and acidic residues" evidence="9">
    <location>
        <begin position="12"/>
        <end position="21"/>
    </location>
</feature>
<dbReference type="AlphaFoldDB" id="A0A6M4AXF4"/>
<dbReference type="NCBIfam" id="TIGR01297">
    <property type="entry name" value="CDF"/>
    <property type="match status" value="1"/>
</dbReference>
<protein>
    <submittedName>
        <fullName evidence="13">Cation transporter</fullName>
    </submittedName>
</protein>
<evidence type="ECO:0000256" key="10">
    <source>
        <dbReference type="SAM" id="Phobius"/>
    </source>
</evidence>
<keyword evidence="7" id="KW-0406">Ion transport</keyword>
<dbReference type="Proteomes" id="UP000503018">
    <property type="component" value="Chromosome"/>
</dbReference>
<evidence type="ECO:0000313" key="13">
    <source>
        <dbReference type="EMBL" id="QJQ32719.1"/>
    </source>
</evidence>
<keyword evidence="14" id="KW-1185">Reference proteome</keyword>
<comment type="subcellular location">
    <subcellularLocation>
        <location evidence="1">Membrane</location>
        <topology evidence="1">Multi-pass membrane protein</topology>
    </subcellularLocation>
</comment>
<dbReference type="PANTHER" id="PTHR11562:SF17">
    <property type="entry name" value="RE54080P-RELATED"/>
    <property type="match status" value="1"/>
</dbReference>
<name>A0A6M4AXF4_9SPHN</name>
<feature type="transmembrane region" description="Helical" evidence="10">
    <location>
        <begin position="175"/>
        <end position="197"/>
    </location>
</feature>
<dbReference type="GO" id="GO:0005886">
    <property type="term" value="C:plasma membrane"/>
    <property type="evidence" value="ECO:0007669"/>
    <property type="project" value="TreeGrafter"/>
</dbReference>
<evidence type="ECO:0000256" key="2">
    <source>
        <dbReference type="ARBA" id="ARBA00008873"/>
    </source>
</evidence>
<sequence>MGRHHHHHGHDHGHADTHGLEHSQSLGSPHHHHGLGYGRAFAIGIVLNLGFVAVEATYGFMSGSVALLSDAGHNLSDVLGLAIAWAGAKLATMPPNKRFTWGYRKSSILAAMINALLLMIALGAIALEAVQRLADPRPVAGGTVMIVAAIGIVINIATALLFARGRKGDINIRGAFLHMIADAAVSAAVVIAGALILLTGLLWIDPMVSLAIAALIFWQTWGLLRESVTMSLGAVPDQIDYDAVAEALACQQGVSAVHDLHIWPTSTTETALTAHLVMPSGHPGDAFLHELAVMLNSRFGVSHTTVQVETGEQNCSGC</sequence>
<feature type="region of interest" description="Disordered" evidence="9">
    <location>
        <begin position="1"/>
        <end position="31"/>
    </location>
</feature>
<evidence type="ECO:0000256" key="7">
    <source>
        <dbReference type="ARBA" id="ARBA00023065"/>
    </source>
</evidence>
<evidence type="ECO:0000256" key="1">
    <source>
        <dbReference type="ARBA" id="ARBA00004141"/>
    </source>
</evidence>
<evidence type="ECO:0000256" key="3">
    <source>
        <dbReference type="ARBA" id="ARBA00022448"/>
    </source>
</evidence>
<dbReference type="InterPro" id="IPR027469">
    <property type="entry name" value="Cation_efflux_TMD_sf"/>
</dbReference>
<feature type="compositionally biased region" description="Basic residues" evidence="9">
    <location>
        <begin position="1"/>
        <end position="11"/>
    </location>
</feature>
<proteinExistence type="inferred from homology"/>
<feature type="transmembrane region" description="Helical" evidence="10">
    <location>
        <begin position="108"/>
        <end position="127"/>
    </location>
</feature>
<dbReference type="RefSeq" id="WP_169946259.1">
    <property type="nucleotide sequence ID" value="NZ_CP053015.1"/>
</dbReference>
<dbReference type="EMBL" id="CP053015">
    <property type="protein sequence ID" value="QJQ32719.1"/>
    <property type="molecule type" value="Genomic_DNA"/>
</dbReference>
<keyword evidence="8 10" id="KW-0472">Membrane</keyword>
<dbReference type="Pfam" id="PF01545">
    <property type="entry name" value="Cation_efflux"/>
    <property type="match status" value="1"/>
</dbReference>
<keyword evidence="6 10" id="KW-1133">Transmembrane helix</keyword>
<dbReference type="InterPro" id="IPR002524">
    <property type="entry name" value="Cation_efflux"/>
</dbReference>
<feature type="domain" description="Cation efflux protein transmembrane" evidence="11">
    <location>
        <begin position="43"/>
        <end position="229"/>
    </location>
</feature>
<gene>
    <name evidence="13" type="ORF">GV829_09920</name>
</gene>
<keyword evidence="5" id="KW-0862">Zinc</keyword>
<reference evidence="13 14" key="1">
    <citation type="submission" date="2020-01" db="EMBL/GenBank/DDBJ databases">
        <title>Sphingomonas sp. strain CSW-10.</title>
        <authorList>
            <person name="Chen W.-M."/>
        </authorList>
    </citation>
    <scope>NUCLEOTIDE SEQUENCE [LARGE SCALE GENOMIC DNA]</scope>
    <source>
        <strain evidence="13 14">CSW-10</strain>
    </source>
</reference>
<evidence type="ECO:0000313" key="14">
    <source>
        <dbReference type="Proteomes" id="UP000503018"/>
    </source>
</evidence>
<evidence type="ECO:0000256" key="8">
    <source>
        <dbReference type="ARBA" id="ARBA00023136"/>
    </source>
</evidence>
<dbReference type="PANTHER" id="PTHR11562">
    <property type="entry name" value="CATION EFFLUX PROTEIN/ ZINC TRANSPORTER"/>
    <property type="match status" value="1"/>
</dbReference>
<evidence type="ECO:0000256" key="4">
    <source>
        <dbReference type="ARBA" id="ARBA00022692"/>
    </source>
</evidence>
<feature type="transmembrane region" description="Helical" evidence="10">
    <location>
        <begin position="139"/>
        <end position="163"/>
    </location>
</feature>
<feature type="transmembrane region" description="Helical" evidence="10">
    <location>
        <begin position="203"/>
        <end position="224"/>
    </location>
</feature>
<dbReference type="Gene3D" id="1.20.1510.10">
    <property type="entry name" value="Cation efflux protein transmembrane domain"/>
    <property type="match status" value="1"/>
</dbReference>
<dbReference type="KEGG" id="slan:GV829_09920"/>
<dbReference type="Pfam" id="PF16916">
    <property type="entry name" value="ZT_dimer"/>
    <property type="match status" value="1"/>
</dbReference>
<keyword evidence="3" id="KW-0813">Transport</keyword>
<keyword evidence="4 10" id="KW-0812">Transmembrane</keyword>
<evidence type="ECO:0000256" key="6">
    <source>
        <dbReference type="ARBA" id="ARBA00022989"/>
    </source>
</evidence>
<dbReference type="InterPro" id="IPR036837">
    <property type="entry name" value="Cation_efflux_CTD_sf"/>
</dbReference>
<evidence type="ECO:0000259" key="11">
    <source>
        <dbReference type="Pfam" id="PF01545"/>
    </source>
</evidence>
<organism evidence="13 14">
    <name type="scientific">Sphingomonas lacunae</name>
    <dbReference type="NCBI Taxonomy" id="2698828"/>
    <lineage>
        <taxon>Bacteria</taxon>
        <taxon>Pseudomonadati</taxon>
        <taxon>Pseudomonadota</taxon>
        <taxon>Alphaproteobacteria</taxon>
        <taxon>Sphingomonadales</taxon>
        <taxon>Sphingomonadaceae</taxon>
        <taxon>Sphingomonas</taxon>
    </lineage>
</organism>
<dbReference type="InterPro" id="IPR058533">
    <property type="entry name" value="Cation_efflux_TM"/>
</dbReference>
<dbReference type="GO" id="GO:0005385">
    <property type="term" value="F:zinc ion transmembrane transporter activity"/>
    <property type="evidence" value="ECO:0007669"/>
    <property type="project" value="TreeGrafter"/>
</dbReference>
<dbReference type="SUPFAM" id="SSF161111">
    <property type="entry name" value="Cation efflux protein transmembrane domain-like"/>
    <property type="match status" value="1"/>
</dbReference>
<evidence type="ECO:0000259" key="12">
    <source>
        <dbReference type="Pfam" id="PF16916"/>
    </source>
</evidence>
<dbReference type="SUPFAM" id="SSF160240">
    <property type="entry name" value="Cation efflux protein cytoplasmic domain-like"/>
    <property type="match status" value="1"/>
</dbReference>